<dbReference type="GO" id="GO:0007186">
    <property type="term" value="P:G protein-coupled receptor signaling pathway"/>
    <property type="evidence" value="ECO:0007669"/>
    <property type="project" value="TreeGrafter"/>
</dbReference>
<dbReference type="Proteomes" id="UP001328107">
    <property type="component" value="Unassembled WGS sequence"/>
</dbReference>
<gene>
    <name evidence="7" type="ORF">PMAYCL1PPCAC_18676</name>
</gene>
<feature type="region of interest" description="Disordered" evidence="6">
    <location>
        <begin position="414"/>
        <end position="433"/>
    </location>
</feature>
<keyword evidence="4" id="KW-0344">Guanine-nucleotide releasing factor</keyword>
<comment type="similarity">
    <text evidence="2">Belongs to the synembryn family.</text>
</comment>
<protein>
    <recommendedName>
        <fullName evidence="9">Ric-8</fullName>
    </recommendedName>
</protein>
<dbReference type="GO" id="GO:0001965">
    <property type="term" value="F:G-protein alpha-subunit binding"/>
    <property type="evidence" value="ECO:0007669"/>
    <property type="project" value="TreeGrafter"/>
</dbReference>
<dbReference type="AlphaFoldDB" id="A0AAN5I2A6"/>
<accession>A0AAN5I2A6</accession>
<keyword evidence="5" id="KW-0143">Chaperone</keyword>
<dbReference type="Pfam" id="PF10165">
    <property type="entry name" value="Ric8"/>
    <property type="match status" value="1"/>
</dbReference>
<evidence type="ECO:0008006" key="9">
    <source>
        <dbReference type="Google" id="ProtNLM"/>
    </source>
</evidence>
<comment type="subcellular location">
    <subcellularLocation>
        <location evidence="1">Cytoplasm</location>
        <location evidence="1">Cell cortex</location>
    </subcellularLocation>
</comment>
<dbReference type="GO" id="GO:0005085">
    <property type="term" value="F:guanyl-nucleotide exchange factor activity"/>
    <property type="evidence" value="ECO:0007669"/>
    <property type="project" value="UniProtKB-KW"/>
</dbReference>
<evidence type="ECO:0000313" key="7">
    <source>
        <dbReference type="EMBL" id="GMR48481.1"/>
    </source>
</evidence>
<dbReference type="EMBL" id="BTRK01000004">
    <property type="protein sequence ID" value="GMR48481.1"/>
    <property type="molecule type" value="Genomic_DNA"/>
</dbReference>
<evidence type="ECO:0000256" key="6">
    <source>
        <dbReference type="SAM" id="MobiDB-lite"/>
    </source>
</evidence>
<organism evidence="7 8">
    <name type="scientific">Pristionchus mayeri</name>
    <dbReference type="NCBI Taxonomy" id="1317129"/>
    <lineage>
        <taxon>Eukaryota</taxon>
        <taxon>Metazoa</taxon>
        <taxon>Ecdysozoa</taxon>
        <taxon>Nematoda</taxon>
        <taxon>Chromadorea</taxon>
        <taxon>Rhabditida</taxon>
        <taxon>Rhabditina</taxon>
        <taxon>Diplogasteromorpha</taxon>
        <taxon>Diplogasteroidea</taxon>
        <taxon>Neodiplogasteridae</taxon>
        <taxon>Pristionchus</taxon>
    </lineage>
</organism>
<dbReference type="PANTHER" id="PTHR12425:SF5">
    <property type="entry name" value="SYNEMBRYN"/>
    <property type="match status" value="1"/>
</dbReference>
<keyword evidence="3" id="KW-0963">Cytoplasm</keyword>
<evidence type="ECO:0000256" key="4">
    <source>
        <dbReference type="ARBA" id="ARBA00022658"/>
    </source>
</evidence>
<evidence type="ECO:0000256" key="3">
    <source>
        <dbReference type="ARBA" id="ARBA00022490"/>
    </source>
</evidence>
<dbReference type="GO" id="GO:0005938">
    <property type="term" value="C:cell cortex"/>
    <property type="evidence" value="ECO:0007669"/>
    <property type="project" value="UniProtKB-SubCell"/>
</dbReference>
<dbReference type="InterPro" id="IPR008376">
    <property type="entry name" value="Chaperone_Ric-8_A/B"/>
</dbReference>
<reference evidence="8" key="1">
    <citation type="submission" date="2022-10" db="EMBL/GenBank/DDBJ databases">
        <title>Genome assembly of Pristionchus species.</title>
        <authorList>
            <person name="Yoshida K."/>
            <person name="Sommer R.J."/>
        </authorList>
    </citation>
    <scope>NUCLEOTIDE SEQUENCE [LARGE SCALE GENOMIC DNA]</scope>
    <source>
        <strain evidence="8">RS5460</strain>
    </source>
</reference>
<comment type="caution">
    <text evidence="7">The sequence shown here is derived from an EMBL/GenBank/DDBJ whole genome shotgun (WGS) entry which is preliminary data.</text>
</comment>
<dbReference type="PRINTS" id="PR01802">
    <property type="entry name" value="SYNEMBRYN"/>
</dbReference>
<name>A0AAN5I2A6_9BILA</name>
<dbReference type="PANTHER" id="PTHR12425">
    <property type="entry name" value="SYNEMBRYN"/>
    <property type="match status" value="1"/>
</dbReference>
<evidence type="ECO:0000256" key="1">
    <source>
        <dbReference type="ARBA" id="ARBA00004544"/>
    </source>
</evidence>
<evidence type="ECO:0000256" key="2">
    <source>
        <dbReference type="ARBA" id="ARBA00009049"/>
    </source>
</evidence>
<keyword evidence="8" id="KW-1185">Reference proteome</keyword>
<dbReference type="InterPro" id="IPR019318">
    <property type="entry name" value="Gua_nucleotide_exch_fac_Ric8"/>
</dbReference>
<sequence length="514" mass="58365">MESLLTSENLAEWEEMENGQLAMKISKIADAASTQKKFSYDSHFKRSLSSVMCRRWPNASSSLRRGFCIILRCLCREKACIDALLSREIVENVIGSTGFPACCEADTPDQERMEACKCLINAFFHHMPSILVFTELRCLDGLSVAGRKEKDGEKRYLILHLAFVVSARLSETQDYWRRDAPFVHLLCEEALKWEKLPQNADEALKILFNLFCHWPQMRDEVIFDATDEAIFDECLQMARRMLLYAPSQIQNTVNLLACMPIKIDFFFPRLEKGETREISFEGREMTIAQVVMDNLGEKLRESNIEQCEGVELLGTYFTFLIKCSSHSKEVRRYCRLKILPPLHAVDVERPPEIGDALRNKIVRVMHSSCAPREAAAQFMFVLCKRNVNRLIKYTGLGNAAGLLANAGLLGSINEGRRESDSEDSETEDYREVEERVNPVTGYVREERPDPMEGMSQEQKEFEAEKLMTAMHKLMGEGVFKPATIGADGRPTTVGHVLELVKNAKTPEGSDSDSE</sequence>
<proteinExistence type="inferred from homology"/>
<evidence type="ECO:0000313" key="8">
    <source>
        <dbReference type="Proteomes" id="UP001328107"/>
    </source>
</evidence>
<evidence type="ECO:0000256" key="5">
    <source>
        <dbReference type="ARBA" id="ARBA00023186"/>
    </source>
</evidence>